<organism evidence="1 2">
    <name type="scientific">Erwinia phage vB_EamM_Alexandra</name>
    <dbReference type="NCBI Taxonomy" id="2201424"/>
    <lineage>
        <taxon>Viruses</taxon>
        <taxon>Duplodnaviria</taxon>
        <taxon>Heunggongvirae</taxon>
        <taxon>Uroviricota</taxon>
        <taxon>Caudoviricetes</taxon>
        <taxon>Alexandravirus</taxon>
        <taxon>Alexandravirus alexandra</taxon>
    </lineage>
</organism>
<evidence type="ECO:0000313" key="1">
    <source>
        <dbReference type="EMBL" id="AWY08450.1"/>
    </source>
</evidence>
<gene>
    <name evidence="1" type="ORF">Alexandra_182</name>
</gene>
<reference evidence="1 2" key="1">
    <citation type="submission" date="2018-04" db="EMBL/GenBank/DDBJ databases">
        <authorList>
            <person name="Go L.Y."/>
            <person name="Mitchell J.A."/>
        </authorList>
    </citation>
    <scope>NUCLEOTIDE SEQUENCE [LARGE SCALE GENOMIC DNA]</scope>
</reference>
<evidence type="ECO:0000313" key="2">
    <source>
        <dbReference type="Proteomes" id="UP000251795"/>
    </source>
</evidence>
<keyword evidence="2" id="KW-1185">Reference proteome</keyword>
<dbReference type="Proteomes" id="UP000251795">
    <property type="component" value="Segment"/>
</dbReference>
<name>A0A2Z4QDV2_9CAUD</name>
<sequence>MSRLKRYGSEVGLSLQTFPDCVSPEYIEAWGAFITTQTAVDLFHSLPQPLGMQRVVEGFMSSLSKTSTKYLLRPVPSVTKHSLDQAKALLKIQQQDLRQWLQRIEFSNKFRLAEVQSRTNSDYNRVANCINTTIDIYLVYVPQTTRGGIPKVGELLHKQVPYWFSNKQPKALFKTDNLTKKLAKSAIPVVMDTYPNIQQAMLAPRAWHPWNIDLGVDCMRVKGNAIALHLQSRRLCCFLSTYKRHAVEKRLNTLVKSIFI</sequence>
<proteinExistence type="predicted"/>
<accession>A0A2Z4QDV2</accession>
<protein>
    <submittedName>
        <fullName evidence="1">Uncharacterized protein</fullName>
    </submittedName>
</protein>
<dbReference type="EMBL" id="MH248138">
    <property type="protein sequence ID" value="AWY08450.1"/>
    <property type="molecule type" value="Genomic_DNA"/>
</dbReference>